<keyword evidence="4" id="KW-1185">Reference proteome</keyword>
<dbReference type="InterPro" id="IPR025366">
    <property type="entry name" value="DUF4270"/>
</dbReference>
<dbReference type="Proteomes" id="UP000031937">
    <property type="component" value="Unassembled WGS sequence"/>
</dbReference>
<comment type="caution">
    <text evidence="2">The sequence shown here is derived from an EMBL/GenBank/DDBJ whole genome shotgun (WGS) entry which is preliminary data.</text>
</comment>
<evidence type="ECO:0000313" key="2">
    <source>
        <dbReference type="EMBL" id="KIO47578.1"/>
    </source>
</evidence>
<name>A0A0C3MLH0_9PORP</name>
<dbReference type="EMBL" id="JPIU01000014">
    <property type="protein sequence ID" value="KIO47578.1"/>
    <property type="molecule type" value="Genomic_DNA"/>
</dbReference>
<dbReference type="RefSeq" id="WP_041502933.1">
    <property type="nucleotide sequence ID" value="NZ_JPIT01000016.1"/>
</dbReference>
<reference evidence="1 3" key="2">
    <citation type="submission" date="2014-07" db="EMBL/GenBank/DDBJ databases">
        <title>Porphyromonadaceae bacterium OUH 334697 = ATCC BAA-2682 = DSM 28341 draft genome.</title>
        <authorList>
            <person name="Sydenham T.V."/>
            <person name="Hasman H."/>
            <person name="Justesen U.S."/>
        </authorList>
    </citation>
    <scope>NUCLEOTIDE SEQUENCE [LARGE SCALE GENOMIC DNA]</scope>
    <source>
        <strain evidence="1 3">OUH 334697</strain>
    </source>
</reference>
<gene>
    <name evidence="2" type="ORF">BA92_00770</name>
    <name evidence="1" type="ORF">IE90_05955</name>
</gene>
<evidence type="ECO:0000313" key="3">
    <source>
        <dbReference type="Proteomes" id="UP000031937"/>
    </source>
</evidence>
<dbReference type="EMBL" id="JPIT01000016">
    <property type="protein sequence ID" value="KIO46331.1"/>
    <property type="molecule type" value="Genomic_DNA"/>
</dbReference>
<accession>A0A0C3MLH0</accession>
<dbReference type="OrthoDB" id="1092930at2"/>
<organism evidence="2 4">
    <name type="scientific">Sanguibacteroides justesenii</name>
    <dbReference type="NCBI Taxonomy" id="1547597"/>
    <lineage>
        <taxon>Bacteria</taxon>
        <taxon>Pseudomonadati</taxon>
        <taxon>Bacteroidota</taxon>
        <taxon>Bacteroidia</taxon>
        <taxon>Bacteroidales</taxon>
        <taxon>Porphyromonadaceae</taxon>
        <taxon>Sanguibacteroides</taxon>
    </lineage>
</organism>
<evidence type="ECO:0000313" key="4">
    <source>
        <dbReference type="Proteomes" id="UP000031980"/>
    </source>
</evidence>
<evidence type="ECO:0000313" key="1">
    <source>
        <dbReference type="EMBL" id="KIO46331.1"/>
    </source>
</evidence>
<reference evidence="2 4" key="1">
    <citation type="submission" date="2014-07" db="EMBL/GenBank/DDBJ databases">
        <title>Porphyromonadaceae bacterium OUH 308042 = ATCC BAA-2681 = DSM 28342 draft genome.</title>
        <authorList>
            <person name="Sydenham T.V."/>
            <person name="Hasman H."/>
            <person name="Justensen U.S."/>
        </authorList>
    </citation>
    <scope>NUCLEOTIDE SEQUENCE [LARGE SCALE GENOMIC DNA]</scope>
    <source>
        <strain evidence="2 4">OUH 308042</strain>
    </source>
</reference>
<sequence length="438" mass="50624">MRIFFLIGFFFIVLYACDNDLNTIGENLIPNTGYVEVRKYNIDKTSTIRLDSFPTSSLSYMIMGSIKDDFTGRTTATPYFHLVKTGYEKNLNFEREYVYDSLTLHFKYNQVIAGDTSQHQTYYLYRLTEFPEFDYLNPFFYNTDSLPRASEPISTLKIYPQKEYLSRAYFKVDDELGKKLFDLMRARDTVFSNGLDFLRYFKGLSIVPDKDNSNLISIDATSANLYLRCYYHFGETKYWFDIPTIGSSGSYYNFTNYKNDPPQELAHVTQTDSLQYVKGGLGVVQGLNGYMLKLNLPFIKNIDSYRTIVRAEIELKPYFNVYSKVPDAKQLGVFVSDRENGLKGILLNGSGQQVYGYLYQNSTNVNDRKYTIDITDYYNSLVSGVPPIDQNIHLLLGLPGTLRSQDKINLMEGNISSSFNRVVLEEVPVLRLYYTQYK</sequence>
<proteinExistence type="predicted"/>
<dbReference type="AlphaFoldDB" id="A0A0C3MLH0"/>
<dbReference type="Proteomes" id="UP000031980">
    <property type="component" value="Unassembled WGS sequence"/>
</dbReference>
<protein>
    <submittedName>
        <fullName evidence="2">Uncharacterized protein</fullName>
    </submittedName>
</protein>
<dbReference type="Pfam" id="PF14092">
    <property type="entry name" value="DUF4270"/>
    <property type="match status" value="1"/>
</dbReference>
<dbReference type="PROSITE" id="PS51257">
    <property type="entry name" value="PROKAR_LIPOPROTEIN"/>
    <property type="match status" value="1"/>
</dbReference>